<organism evidence="1">
    <name type="scientific">Ananas comosus var. bracteatus</name>
    <name type="common">red pineapple</name>
    <dbReference type="NCBI Taxonomy" id="296719"/>
    <lineage>
        <taxon>Eukaryota</taxon>
        <taxon>Viridiplantae</taxon>
        <taxon>Streptophyta</taxon>
        <taxon>Embryophyta</taxon>
        <taxon>Tracheophyta</taxon>
        <taxon>Spermatophyta</taxon>
        <taxon>Magnoliopsida</taxon>
        <taxon>Liliopsida</taxon>
        <taxon>Poales</taxon>
        <taxon>Bromeliaceae</taxon>
        <taxon>Bromelioideae</taxon>
        <taxon>Ananas</taxon>
    </lineage>
</organism>
<dbReference type="InterPro" id="IPR001902">
    <property type="entry name" value="SLC26A/SulP_fam"/>
</dbReference>
<dbReference type="EMBL" id="LR862129">
    <property type="protein sequence ID" value="CAD1817602.1"/>
    <property type="molecule type" value="Genomic_DNA"/>
</dbReference>
<sequence length="172" mass="18418">MQHLSPSRDWRGRRKEAIRSIGRSGVGRGGGEIYLILPLHKMQRSSYASSSVGDIVAAAGSVSGGGGGGARTVRVIPLQHPSSSAPATPSPPLHARWAAKLRRMGAGEWLELLLPCSRWLRTYRWRECLQADVMAGVTVGVMLVPRCDLPLADLSISISISIPIEEEAGVNS</sequence>
<dbReference type="AlphaFoldDB" id="A0A6V7NGB7"/>
<dbReference type="GO" id="GO:0055085">
    <property type="term" value="P:transmembrane transport"/>
    <property type="evidence" value="ECO:0007669"/>
    <property type="project" value="InterPro"/>
</dbReference>
<gene>
    <name evidence="1" type="ORF">CB5_LOCUS813</name>
</gene>
<evidence type="ECO:0000313" key="1">
    <source>
        <dbReference type="EMBL" id="CAD1817602.1"/>
    </source>
</evidence>
<accession>A0A6V7NGB7</accession>
<protein>
    <submittedName>
        <fullName evidence="1">Uncharacterized protein</fullName>
    </submittedName>
</protein>
<proteinExistence type="predicted"/>
<dbReference type="GO" id="GO:0016020">
    <property type="term" value="C:membrane"/>
    <property type="evidence" value="ECO:0007669"/>
    <property type="project" value="InterPro"/>
</dbReference>
<name>A0A6V7NGB7_ANACO</name>
<reference evidence="1" key="1">
    <citation type="submission" date="2020-07" db="EMBL/GenBank/DDBJ databases">
        <authorList>
            <person name="Lin J."/>
        </authorList>
    </citation>
    <scope>NUCLEOTIDE SEQUENCE</scope>
</reference>
<dbReference type="PANTHER" id="PTHR11814">
    <property type="entry name" value="SULFATE TRANSPORTER"/>
    <property type="match status" value="1"/>
</dbReference>